<proteinExistence type="predicted"/>
<dbReference type="PANTHER" id="PTHR13090:SF1">
    <property type="entry name" value="ARGININE-HYDROXYLASE NDUFAF5, MITOCHONDRIAL"/>
    <property type="match status" value="1"/>
</dbReference>
<gene>
    <name evidence="4" type="primary">LOC128200252</name>
</gene>
<protein>
    <submittedName>
        <fullName evidence="4">Uncharacterized protein LOC128200252 isoform X2</fullName>
    </submittedName>
</protein>
<dbReference type="GeneID" id="128200252"/>
<dbReference type="Proteomes" id="UP001652740">
    <property type="component" value="Unplaced"/>
</dbReference>
<evidence type="ECO:0000313" key="4">
    <source>
        <dbReference type="RefSeq" id="XP_052749042.1"/>
    </source>
</evidence>
<dbReference type="RefSeq" id="XP_052749042.1">
    <property type="nucleotide sequence ID" value="XM_052893082.1"/>
</dbReference>
<keyword evidence="1" id="KW-0489">Methyltransferase</keyword>
<accession>A0ABM3MCW8</accession>
<keyword evidence="2" id="KW-0808">Transferase</keyword>
<evidence type="ECO:0000256" key="1">
    <source>
        <dbReference type="ARBA" id="ARBA00022603"/>
    </source>
</evidence>
<dbReference type="PANTHER" id="PTHR13090">
    <property type="entry name" value="ARGININE-HYDROXYLASE NDUFAF5, MITOCHONDRIAL"/>
    <property type="match status" value="1"/>
</dbReference>
<evidence type="ECO:0000313" key="3">
    <source>
        <dbReference type="Proteomes" id="UP001652740"/>
    </source>
</evidence>
<sequence>MSHNKLLLHPARIHVTNKLLDVSKHLRNYVNILRHKTTKPKTASSVYRSMNIFDRKAKALQRERSARRDDYHLVEHIKEEVGWRTADRVFDIKRTFKNAVELGASRGYVSRHFLPDSVEKITLCDTSQTHLDKAIVGDGVQVEKLVMDEENIDVSVKRVKIEDLIFMVSREQFRLSSIITSAALGERPAGLLRQNYEVANARWGLHGNSIRRRYADGAPTGVTVGRHRTVGWYGTAHIPVHKDTRHWRPTDGGRFHSTNSGCRFNDVVVPERVARDVGRARHGRVQRGTHAPSTVEPRRAILRRRHLRRDVWQGFS</sequence>
<organism evidence="3 4">
    <name type="scientific">Galleria mellonella</name>
    <name type="common">Greater wax moth</name>
    <dbReference type="NCBI Taxonomy" id="7137"/>
    <lineage>
        <taxon>Eukaryota</taxon>
        <taxon>Metazoa</taxon>
        <taxon>Ecdysozoa</taxon>
        <taxon>Arthropoda</taxon>
        <taxon>Hexapoda</taxon>
        <taxon>Insecta</taxon>
        <taxon>Pterygota</taxon>
        <taxon>Neoptera</taxon>
        <taxon>Endopterygota</taxon>
        <taxon>Lepidoptera</taxon>
        <taxon>Glossata</taxon>
        <taxon>Ditrysia</taxon>
        <taxon>Pyraloidea</taxon>
        <taxon>Pyralidae</taxon>
        <taxon>Galleriinae</taxon>
        <taxon>Galleria</taxon>
    </lineage>
</organism>
<keyword evidence="3" id="KW-1185">Reference proteome</keyword>
<dbReference type="InterPro" id="IPR050602">
    <property type="entry name" value="Malonyl-ACP_OMT"/>
</dbReference>
<name>A0ABM3MCW8_GALME</name>
<reference evidence="4" key="1">
    <citation type="submission" date="2025-08" db="UniProtKB">
        <authorList>
            <consortium name="RefSeq"/>
        </authorList>
    </citation>
    <scope>IDENTIFICATION</scope>
    <source>
        <tissue evidence="4">Whole larvae</tissue>
    </source>
</reference>
<evidence type="ECO:0000256" key="2">
    <source>
        <dbReference type="ARBA" id="ARBA00022679"/>
    </source>
</evidence>